<keyword evidence="5 13" id="KW-0812">Transmembrane</keyword>
<keyword evidence="9" id="KW-1015">Disulfide bond</keyword>
<protein>
    <recommendedName>
        <fullName evidence="12">Sensory neuron membrane protein 2</fullName>
    </recommendedName>
</protein>
<dbReference type="Proteomes" id="UP000051574">
    <property type="component" value="Unassembled WGS sequence"/>
</dbReference>
<feature type="transmembrane region" description="Helical" evidence="13">
    <location>
        <begin position="178"/>
        <end position="201"/>
    </location>
</feature>
<evidence type="ECO:0000256" key="6">
    <source>
        <dbReference type="ARBA" id="ARBA00022725"/>
    </source>
</evidence>
<dbReference type="GO" id="GO:0007608">
    <property type="term" value="P:sensory perception of smell"/>
    <property type="evidence" value="ECO:0007669"/>
    <property type="project" value="UniProtKB-KW"/>
</dbReference>
<proteinExistence type="inferred from homology"/>
<evidence type="ECO:0000256" key="10">
    <source>
        <dbReference type="ARBA" id="ARBA00023170"/>
    </source>
</evidence>
<comment type="subcellular location">
    <subcellularLocation>
        <location evidence="1">Cell membrane</location>
    </subcellularLocation>
</comment>
<evidence type="ECO:0000256" key="12">
    <source>
        <dbReference type="ARBA" id="ARBA00040645"/>
    </source>
</evidence>
<reference evidence="14 15" key="1">
    <citation type="submission" date="2015-09" db="EMBL/GenBank/DDBJ databases">
        <title>Draft genome of the scarab beetle Oryctes borbonicus.</title>
        <authorList>
            <person name="Meyer J.M."/>
            <person name="Markov G.V."/>
            <person name="Baskaran P."/>
            <person name="Herrmann M."/>
            <person name="Sommer R.J."/>
            <person name="Roedelsperger C."/>
        </authorList>
    </citation>
    <scope>NUCLEOTIDE SEQUENCE [LARGE SCALE GENOMIC DNA]</scope>
    <source>
        <strain evidence="14">OB123</strain>
        <tissue evidence="14">Whole animal</tissue>
    </source>
</reference>
<evidence type="ECO:0000256" key="13">
    <source>
        <dbReference type="SAM" id="Phobius"/>
    </source>
</evidence>
<keyword evidence="10" id="KW-0675">Receptor</keyword>
<evidence type="ECO:0000313" key="15">
    <source>
        <dbReference type="Proteomes" id="UP000051574"/>
    </source>
</evidence>
<keyword evidence="11" id="KW-0325">Glycoprotein</keyword>
<dbReference type="GO" id="GO:0005737">
    <property type="term" value="C:cytoplasm"/>
    <property type="evidence" value="ECO:0007669"/>
    <property type="project" value="TreeGrafter"/>
</dbReference>
<keyword evidence="6" id="KW-0552">Olfaction</keyword>
<dbReference type="PANTHER" id="PTHR11923:SF109">
    <property type="entry name" value="SENSORY NEURON MEMBRANE PROTEIN 2"/>
    <property type="match status" value="1"/>
</dbReference>
<name>A0A0T6BFC8_9SCAR</name>
<keyword evidence="8 13" id="KW-0472">Membrane</keyword>
<evidence type="ECO:0000256" key="9">
    <source>
        <dbReference type="ARBA" id="ARBA00023157"/>
    </source>
</evidence>
<dbReference type="GO" id="GO:0005886">
    <property type="term" value="C:plasma membrane"/>
    <property type="evidence" value="ECO:0007669"/>
    <property type="project" value="UniProtKB-SubCell"/>
</dbReference>
<feature type="non-terminal residue" evidence="14">
    <location>
        <position position="1"/>
    </location>
</feature>
<dbReference type="GO" id="GO:0005044">
    <property type="term" value="F:scavenger receptor activity"/>
    <property type="evidence" value="ECO:0007669"/>
    <property type="project" value="TreeGrafter"/>
</dbReference>
<dbReference type="AlphaFoldDB" id="A0A0T6BFC8"/>
<evidence type="ECO:0000256" key="4">
    <source>
        <dbReference type="ARBA" id="ARBA00022606"/>
    </source>
</evidence>
<evidence type="ECO:0000256" key="3">
    <source>
        <dbReference type="ARBA" id="ARBA00022475"/>
    </source>
</evidence>
<evidence type="ECO:0000313" key="14">
    <source>
        <dbReference type="EMBL" id="KRT85869.1"/>
    </source>
</evidence>
<evidence type="ECO:0000256" key="5">
    <source>
        <dbReference type="ARBA" id="ARBA00022692"/>
    </source>
</evidence>
<organism evidence="14 15">
    <name type="scientific">Oryctes borbonicus</name>
    <dbReference type="NCBI Taxonomy" id="1629725"/>
    <lineage>
        <taxon>Eukaryota</taxon>
        <taxon>Metazoa</taxon>
        <taxon>Ecdysozoa</taxon>
        <taxon>Arthropoda</taxon>
        <taxon>Hexapoda</taxon>
        <taxon>Insecta</taxon>
        <taxon>Pterygota</taxon>
        <taxon>Neoptera</taxon>
        <taxon>Endopterygota</taxon>
        <taxon>Coleoptera</taxon>
        <taxon>Polyphaga</taxon>
        <taxon>Scarabaeiformia</taxon>
        <taxon>Scarabaeidae</taxon>
        <taxon>Dynastinae</taxon>
        <taxon>Oryctes</taxon>
    </lineage>
</organism>
<keyword evidence="15" id="KW-1185">Reference proteome</keyword>
<comment type="caution">
    <text evidence="14">The sequence shown here is derived from an EMBL/GenBank/DDBJ whole genome shotgun (WGS) entry which is preliminary data.</text>
</comment>
<dbReference type="InterPro" id="IPR002159">
    <property type="entry name" value="CD36_fam"/>
</dbReference>
<dbReference type="Pfam" id="PF01130">
    <property type="entry name" value="CD36"/>
    <property type="match status" value="1"/>
</dbReference>
<gene>
    <name evidence="14" type="ORF">AMK59_1040</name>
</gene>
<accession>A0A0T6BFC8</accession>
<dbReference type="OrthoDB" id="195015at2759"/>
<evidence type="ECO:0000256" key="7">
    <source>
        <dbReference type="ARBA" id="ARBA00022989"/>
    </source>
</evidence>
<dbReference type="PRINTS" id="PR01609">
    <property type="entry name" value="CD36FAMILY"/>
</dbReference>
<keyword evidence="4" id="KW-0716">Sensory transduction</keyword>
<keyword evidence="7 13" id="KW-1133">Transmembrane helix</keyword>
<evidence type="ECO:0000256" key="2">
    <source>
        <dbReference type="ARBA" id="ARBA00010532"/>
    </source>
</evidence>
<keyword evidence="3" id="KW-1003">Cell membrane</keyword>
<comment type="similarity">
    <text evidence="2">Belongs to the CD36 family.</text>
</comment>
<dbReference type="PANTHER" id="PTHR11923">
    <property type="entry name" value="SCAVENGER RECEPTOR CLASS B TYPE-1 SR-B1"/>
    <property type="match status" value="1"/>
</dbReference>
<sequence>CNFILVFRVSSIYYVGDEEVLNIKGQKRVLREDTFSISRNAENECFCTNTVSDLYSEQKCMPDGFFDLEPCFGAPIIASLPHFLYGDDNYTSTVDGLNPNKESHETYAVLEPITGTPLVGYKRIQFNAMLKPLQGVNVTQVRNAMLPILWVEEGVEINDELADTFKKQFLNLLQAIEILKWVLIGIGGAMFVGCGSAYFLMLKFR</sequence>
<evidence type="ECO:0000256" key="1">
    <source>
        <dbReference type="ARBA" id="ARBA00004236"/>
    </source>
</evidence>
<evidence type="ECO:0000256" key="8">
    <source>
        <dbReference type="ARBA" id="ARBA00023136"/>
    </source>
</evidence>
<evidence type="ECO:0000256" key="11">
    <source>
        <dbReference type="ARBA" id="ARBA00023180"/>
    </source>
</evidence>
<dbReference type="EMBL" id="LJIG01001071">
    <property type="protein sequence ID" value="KRT85869.1"/>
    <property type="molecule type" value="Genomic_DNA"/>
</dbReference>